<dbReference type="PROSITE" id="PS00018">
    <property type="entry name" value="EF_HAND_1"/>
    <property type="match status" value="1"/>
</dbReference>
<dbReference type="InterPro" id="IPR002048">
    <property type="entry name" value="EF_hand_dom"/>
</dbReference>
<evidence type="ECO:0000313" key="5">
    <source>
        <dbReference type="Proteomes" id="UP000263642"/>
    </source>
</evidence>
<name>A0A3D3R188_9PLAN</name>
<dbReference type="EMBL" id="DQAY01000041">
    <property type="protein sequence ID" value="HCO22614.1"/>
    <property type="molecule type" value="Genomic_DNA"/>
</dbReference>
<sequence>MMEFNEQGYIELTGPPAGRSILMKFLIAFAAVAVLIATGVSSHPPRDKGDRGCRRPEGPPPDPYMILFDTDQDGEISPGEIEQSGSVLKKLDRDQSGTLTRDEMPRPPHPPRDHHPGAEHHRRPGANRPPRPGAEPMPEQRQQKAVSKNTPADTVIFTGGYETDPRDHGRPVALIAAALGVKPEVFRQAFSNVKPARGGDPSPARARANKEVLMAALGKYGITNDRLDNVSNYYRYQPERGGLWKHTPATAKAIIKEGTVTGLQITNAGSGYMTPPTVTIAGHEDVKVKVALEFSQDFSKNGSIKSLKIVK</sequence>
<organism evidence="4 5">
    <name type="scientific">Gimesia maris</name>
    <dbReference type="NCBI Taxonomy" id="122"/>
    <lineage>
        <taxon>Bacteria</taxon>
        <taxon>Pseudomonadati</taxon>
        <taxon>Planctomycetota</taxon>
        <taxon>Planctomycetia</taxon>
        <taxon>Planctomycetales</taxon>
        <taxon>Planctomycetaceae</taxon>
        <taxon>Gimesia</taxon>
    </lineage>
</organism>
<feature type="transmembrane region" description="Helical" evidence="2">
    <location>
        <begin position="21"/>
        <end position="40"/>
    </location>
</feature>
<accession>A0A3D3R188</accession>
<feature type="region of interest" description="Disordered" evidence="1">
    <location>
        <begin position="40"/>
        <end position="153"/>
    </location>
</feature>
<feature type="domain" description="EF-hand" evidence="3">
    <location>
        <begin position="67"/>
        <end position="82"/>
    </location>
</feature>
<feature type="compositionally biased region" description="Basic and acidic residues" evidence="1">
    <location>
        <begin position="44"/>
        <end position="57"/>
    </location>
</feature>
<comment type="caution">
    <text evidence="4">The sequence shown here is derived from an EMBL/GenBank/DDBJ whole genome shotgun (WGS) entry which is preliminary data.</text>
</comment>
<gene>
    <name evidence="4" type="ORF">DIT97_05945</name>
</gene>
<keyword evidence="2" id="KW-0812">Transmembrane</keyword>
<evidence type="ECO:0000256" key="1">
    <source>
        <dbReference type="SAM" id="MobiDB-lite"/>
    </source>
</evidence>
<evidence type="ECO:0000259" key="3">
    <source>
        <dbReference type="Pfam" id="PF13202"/>
    </source>
</evidence>
<dbReference type="Proteomes" id="UP000263642">
    <property type="component" value="Unassembled WGS sequence"/>
</dbReference>
<dbReference type="Pfam" id="PF13202">
    <property type="entry name" value="EF-hand_5"/>
    <property type="match status" value="1"/>
</dbReference>
<proteinExistence type="predicted"/>
<evidence type="ECO:0000256" key="2">
    <source>
        <dbReference type="SAM" id="Phobius"/>
    </source>
</evidence>
<dbReference type="Gene3D" id="1.10.238.10">
    <property type="entry name" value="EF-hand"/>
    <property type="match status" value="1"/>
</dbReference>
<dbReference type="GO" id="GO:0005509">
    <property type="term" value="F:calcium ion binding"/>
    <property type="evidence" value="ECO:0007669"/>
    <property type="project" value="InterPro"/>
</dbReference>
<feature type="compositionally biased region" description="Polar residues" evidence="1">
    <location>
        <begin position="143"/>
        <end position="152"/>
    </location>
</feature>
<evidence type="ECO:0000313" key="4">
    <source>
        <dbReference type="EMBL" id="HCO22614.1"/>
    </source>
</evidence>
<protein>
    <recommendedName>
        <fullName evidence="3">EF-hand domain-containing protein</fullName>
    </recommendedName>
</protein>
<reference evidence="4 5" key="1">
    <citation type="journal article" date="2018" name="Nat. Biotechnol.">
        <title>A standardized bacterial taxonomy based on genome phylogeny substantially revises the tree of life.</title>
        <authorList>
            <person name="Parks D.H."/>
            <person name="Chuvochina M."/>
            <person name="Waite D.W."/>
            <person name="Rinke C."/>
            <person name="Skarshewski A."/>
            <person name="Chaumeil P.A."/>
            <person name="Hugenholtz P."/>
        </authorList>
    </citation>
    <scope>NUCLEOTIDE SEQUENCE [LARGE SCALE GENOMIC DNA]</scope>
    <source>
        <strain evidence="4">UBA9375</strain>
    </source>
</reference>
<feature type="compositionally biased region" description="Basic and acidic residues" evidence="1">
    <location>
        <begin position="89"/>
        <end position="119"/>
    </location>
</feature>
<dbReference type="InterPro" id="IPR018247">
    <property type="entry name" value="EF_Hand_1_Ca_BS"/>
</dbReference>
<keyword evidence="2" id="KW-0472">Membrane</keyword>
<dbReference type="AlphaFoldDB" id="A0A3D3R188"/>
<keyword evidence="2" id="KW-1133">Transmembrane helix</keyword>